<evidence type="ECO:0000313" key="3">
    <source>
        <dbReference type="Proteomes" id="UP000265692"/>
    </source>
</evidence>
<comment type="caution">
    <text evidence="2">The sequence shown here is derived from an EMBL/GenBank/DDBJ whole genome shotgun (WGS) entry which is preliminary data.</text>
</comment>
<organism evidence="2 3">
    <name type="scientific">Ureibacillus yapensis</name>
    <dbReference type="NCBI Taxonomy" id="2304605"/>
    <lineage>
        <taxon>Bacteria</taxon>
        <taxon>Bacillati</taxon>
        <taxon>Bacillota</taxon>
        <taxon>Bacilli</taxon>
        <taxon>Bacillales</taxon>
        <taxon>Caryophanaceae</taxon>
        <taxon>Ureibacillus</taxon>
    </lineage>
</organism>
<evidence type="ECO:0000313" key="2">
    <source>
        <dbReference type="EMBL" id="RHW38685.1"/>
    </source>
</evidence>
<reference evidence="2 3" key="1">
    <citation type="submission" date="2018-08" db="EMBL/GenBank/DDBJ databases">
        <title>Lysinibacillus sp. YLB-03 draft genome sequence.</title>
        <authorList>
            <person name="Yu L."/>
        </authorList>
    </citation>
    <scope>NUCLEOTIDE SEQUENCE [LARGE SCALE GENOMIC DNA]</scope>
    <source>
        <strain evidence="2 3">YLB-03</strain>
    </source>
</reference>
<proteinExistence type="predicted"/>
<sequence length="98" mass="10736">MKLFGLSLIDATGIAVVSTYLVIVVGSAISGKGDKSNIIFSVVGKMVKGAVNAADKTIHNYIEEKDDEMLDKARRVRKTGVGRKVKEVEKNNDYEIFM</sequence>
<evidence type="ECO:0000256" key="1">
    <source>
        <dbReference type="SAM" id="Phobius"/>
    </source>
</evidence>
<keyword evidence="3" id="KW-1185">Reference proteome</keyword>
<gene>
    <name evidence="2" type="ORF">D1B33_07365</name>
</gene>
<dbReference type="AlphaFoldDB" id="A0A396SIX8"/>
<dbReference type="RefSeq" id="WP_118875716.1">
    <property type="nucleotide sequence ID" value="NZ_QWEI01000002.1"/>
</dbReference>
<keyword evidence="1" id="KW-1133">Transmembrane helix</keyword>
<keyword evidence="1" id="KW-0472">Membrane</keyword>
<name>A0A396SIX8_9BACL</name>
<dbReference type="Proteomes" id="UP000265692">
    <property type="component" value="Unassembled WGS sequence"/>
</dbReference>
<keyword evidence="1" id="KW-0812">Transmembrane</keyword>
<feature type="transmembrane region" description="Helical" evidence="1">
    <location>
        <begin position="6"/>
        <end position="29"/>
    </location>
</feature>
<accession>A0A396SIX8</accession>
<protein>
    <submittedName>
        <fullName evidence="2">Uncharacterized protein</fullName>
    </submittedName>
</protein>
<dbReference type="EMBL" id="QWEI01000002">
    <property type="protein sequence ID" value="RHW38685.1"/>
    <property type="molecule type" value="Genomic_DNA"/>
</dbReference>